<dbReference type="STRING" id="48256.CLHUN_13630"/>
<comment type="catalytic activity">
    <reaction evidence="5">
        <text>O-phospho-L-tyrosyl-[protein] + H2O = L-tyrosyl-[protein] + phosphate</text>
        <dbReference type="Rhea" id="RHEA:10684"/>
        <dbReference type="Rhea" id="RHEA-COMP:10136"/>
        <dbReference type="Rhea" id="RHEA-COMP:20101"/>
        <dbReference type="ChEBI" id="CHEBI:15377"/>
        <dbReference type="ChEBI" id="CHEBI:43474"/>
        <dbReference type="ChEBI" id="CHEBI:46858"/>
        <dbReference type="ChEBI" id="CHEBI:61978"/>
        <dbReference type="EC" id="3.1.3.48"/>
    </reaction>
</comment>
<evidence type="ECO:0000256" key="2">
    <source>
        <dbReference type="ARBA" id="ARBA00013064"/>
    </source>
</evidence>
<dbReference type="RefSeq" id="WP_080063810.1">
    <property type="nucleotide sequence ID" value="NZ_MZGX01000007.1"/>
</dbReference>
<protein>
    <recommendedName>
        <fullName evidence="2">protein-tyrosine-phosphatase</fullName>
        <ecNumber evidence="2">3.1.3.48</ecNumber>
    </recommendedName>
</protein>
<dbReference type="InterPro" id="IPR016667">
    <property type="entry name" value="Caps_polysacc_synth_CpsB/CapC"/>
</dbReference>
<organism evidence="6 7">
    <name type="scientific">Ruminiclostridium hungatei</name>
    <name type="common">Clostridium hungatei</name>
    <dbReference type="NCBI Taxonomy" id="48256"/>
    <lineage>
        <taxon>Bacteria</taxon>
        <taxon>Bacillati</taxon>
        <taxon>Bacillota</taxon>
        <taxon>Clostridia</taxon>
        <taxon>Eubacteriales</taxon>
        <taxon>Oscillospiraceae</taxon>
        <taxon>Ruminiclostridium</taxon>
    </lineage>
</organism>
<dbReference type="PIRSF" id="PIRSF016557">
    <property type="entry name" value="Caps_synth_CpsB"/>
    <property type="match status" value="1"/>
</dbReference>
<dbReference type="OrthoDB" id="9788539at2"/>
<dbReference type="EMBL" id="MZGX01000007">
    <property type="protein sequence ID" value="OPX44809.1"/>
    <property type="molecule type" value="Genomic_DNA"/>
</dbReference>
<dbReference type="Pfam" id="PF19567">
    <property type="entry name" value="CpsB_CapC"/>
    <property type="match status" value="1"/>
</dbReference>
<dbReference type="GO" id="GO:0030145">
    <property type="term" value="F:manganese ion binding"/>
    <property type="evidence" value="ECO:0007669"/>
    <property type="project" value="InterPro"/>
</dbReference>
<evidence type="ECO:0000256" key="1">
    <source>
        <dbReference type="ARBA" id="ARBA00005750"/>
    </source>
</evidence>
<dbReference type="SUPFAM" id="SSF89550">
    <property type="entry name" value="PHP domain-like"/>
    <property type="match status" value="1"/>
</dbReference>
<dbReference type="PANTHER" id="PTHR39181:SF1">
    <property type="entry name" value="TYROSINE-PROTEIN PHOSPHATASE YWQE"/>
    <property type="match status" value="1"/>
</dbReference>
<keyword evidence="4" id="KW-0904">Protein phosphatase</keyword>
<dbReference type="PANTHER" id="PTHR39181">
    <property type="entry name" value="TYROSINE-PROTEIN PHOSPHATASE YWQE"/>
    <property type="match status" value="1"/>
</dbReference>
<dbReference type="Gene3D" id="3.20.20.140">
    <property type="entry name" value="Metal-dependent hydrolases"/>
    <property type="match status" value="1"/>
</dbReference>
<sequence>MIDIHSHIIHGVDDGPANMAESLKMIREAERLGISMIVATPHYQEEVFGLERLEENYKELLYKAKDYEVAISLGYEVFADPDGSALFKNKRRLSLNKSGAILFEFPFNASPQKCIELVFKLRMQRITPIIAHIERNRPFINRFENFVELIKAGCYIQMDTASIVGVYGSGVKEFSRRLLKMKFVDMVASNAHCASDYIDWYREAFKNVSNWVGKEEAGILFHNSPKSLLDGGYSEELSNAKILKWEKLV</sequence>
<dbReference type="EC" id="3.1.3.48" evidence="2"/>
<keyword evidence="3 6" id="KW-0378">Hydrolase</keyword>
<reference evidence="6 7" key="1">
    <citation type="submission" date="2017-03" db="EMBL/GenBank/DDBJ databases">
        <title>Genome sequence of Clostridium hungatei DSM 14427.</title>
        <authorList>
            <person name="Poehlein A."/>
            <person name="Daniel R."/>
        </authorList>
    </citation>
    <scope>NUCLEOTIDE SEQUENCE [LARGE SCALE GENOMIC DNA]</scope>
    <source>
        <strain evidence="6 7">DSM 14427</strain>
    </source>
</reference>
<evidence type="ECO:0000313" key="6">
    <source>
        <dbReference type="EMBL" id="OPX44809.1"/>
    </source>
</evidence>
<dbReference type="AlphaFoldDB" id="A0A1V4SLQ0"/>
<evidence type="ECO:0000256" key="4">
    <source>
        <dbReference type="ARBA" id="ARBA00022912"/>
    </source>
</evidence>
<dbReference type="InterPro" id="IPR016195">
    <property type="entry name" value="Pol/histidinol_Pase-like"/>
</dbReference>
<accession>A0A1V4SLQ0</accession>
<dbReference type="GO" id="GO:0004725">
    <property type="term" value="F:protein tyrosine phosphatase activity"/>
    <property type="evidence" value="ECO:0007669"/>
    <property type="project" value="UniProtKB-EC"/>
</dbReference>
<evidence type="ECO:0000256" key="5">
    <source>
        <dbReference type="ARBA" id="ARBA00051722"/>
    </source>
</evidence>
<evidence type="ECO:0000256" key="3">
    <source>
        <dbReference type="ARBA" id="ARBA00022801"/>
    </source>
</evidence>
<keyword evidence="7" id="KW-1185">Reference proteome</keyword>
<comment type="similarity">
    <text evidence="1">Belongs to the metallo-dependent hydrolases superfamily. CpsB/CapC family.</text>
</comment>
<name>A0A1V4SLQ0_RUMHU</name>
<dbReference type="Proteomes" id="UP000191554">
    <property type="component" value="Unassembled WGS sequence"/>
</dbReference>
<gene>
    <name evidence="6" type="primary">cpsB</name>
    <name evidence="6" type="ORF">CLHUN_13630</name>
</gene>
<evidence type="ECO:0000313" key="7">
    <source>
        <dbReference type="Proteomes" id="UP000191554"/>
    </source>
</evidence>
<proteinExistence type="inferred from homology"/>
<comment type="caution">
    <text evidence="6">The sequence shown here is derived from an EMBL/GenBank/DDBJ whole genome shotgun (WGS) entry which is preliminary data.</text>
</comment>